<feature type="region of interest" description="Disordered" evidence="1">
    <location>
        <begin position="89"/>
        <end position="119"/>
    </location>
</feature>
<feature type="region of interest" description="Disordered" evidence="1">
    <location>
        <begin position="31"/>
        <end position="74"/>
    </location>
</feature>
<accession>A0A8J5K2K9</accession>
<proteinExistence type="predicted"/>
<feature type="compositionally biased region" description="Polar residues" evidence="1">
    <location>
        <begin position="43"/>
        <end position="57"/>
    </location>
</feature>
<keyword evidence="2" id="KW-0732">Signal</keyword>
<dbReference type="AlphaFoldDB" id="A0A8J5K2K9"/>
<name>A0A8J5K2K9_HOMAM</name>
<organism evidence="3 4">
    <name type="scientific">Homarus americanus</name>
    <name type="common">American lobster</name>
    <dbReference type="NCBI Taxonomy" id="6706"/>
    <lineage>
        <taxon>Eukaryota</taxon>
        <taxon>Metazoa</taxon>
        <taxon>Ecdysozoa</taxon>
        <taxon>Arthropoda</taxon>
        <taxon>Crustacea</taxon>
        <taxon>Multicrustacea</taxon>
        <taxon>Malacostraca</taxon>
        <taxon>Eumalacostraca</taxon>
        <taxon>Eucarida</taxon>
        <taxon>Decapoda</taxon>
        <taxon>Pleocyemata</taxon>
        <taxon>Astacidea</taxon>
        <taxon>Nephropoidea</taxon>
        <taxon>Nephropidae</taxon>
        <taxon>Homarus</taxon>
    </lineage>
</organism>
<evidence type="ECO:0000256" key="2">
    <source>
        <dbReference type="SAM" id="SignalP"/>
    </source>
</evidence>
<gene>
    <name evidence="3" type="ORF">Hamer_G021797</name>
</gene>
<keyword evidence="4" id="KW-1185">Reference proteome</keyword>
<feature type="chain" id="PRO_5035290386" evidence="2">
    <location>
        <begin position="29"/>
        <end position="189"/>
    </location>
</feature>
<evidence type="ECO:0000313" key="4">
    <source>
        <dbReference type="Proteomes" id="UP000747542"/>
    </source>
</evidence>
<feature type="compositionally biased region" description="Polar residues" evidence="1">
    <location>
        <begin position="90"/>
        <end position="99"/>
    </location>
</feature>
<protein>
    <submittedName>
        <fullName evidence="3">Uncharacterized protein</fullName>
    </submittedName>
</protein>
<feature type="compositionally biased region" description="Low complexity" evidence="1">
    <location>
        <begin position="63"/>
        <end position="74"/>
    </location>
</feature>
<comment type="caution">
    <text evidence="3">The sequence shown here is derived from an EMBL/GenBank/DDBJ whole genome shotgun (WGS) entry which is preliminary data.</text>
</comment>
<dbReference type="Proteomes" id="UP000747542">
    <property type="component" value="Unassembled WGS sequence"/>
</dbReference>
<reference evidence="3" key="1">
    <citation type="journal article" date="2021" name="Sci. Adv.">
        <title>The American lobster genome reveals insights on longevity, neural, and immune adaptations.</title>
        <authorList>
            <person name="Polinski J.M."/>
            <person name="Zimin A.V."/>
            <person name="Clark K.F."/>
            <person name="Kohn A.B."/>
            <person name="Sadowski N."/>
            <person name="Timp W."/>
            <person name="Ptitsyn A."/>
            <person name="Khanna P."/>
            <person name="Romanova D.Y."/>
            <person name="Williams P."/>
            <person name="Greenwood S.J."/>
            <person name="Moroz L.L."/>
            <person name="Walt D.R."/>
            <person name="Bodnar A.G."/>
        </authorList>
    </citation>
    <scope>NUCLEOTIDE SEQUENCE</scope>
    <source>
        <strain evidence="3">GMGI-L3</strain>
    </source>
</reference>
<feature type="signal peptide" evidence="2">
    <location>
        <begin position="1"/>
        <end position="28"/>
    </location>
</feature>
<evidence type="ECO:0000313" key="3">
    <source>
        <dbReference type="EMBL" id="KAG7168780.1"/>
    </source>
</evidence>
<evidence type="ECO:0000256" key="1">
    <source>
        <dbReference type="SAM" id="MobiDB-lite"/>
    </source>
</evidence>
<dbReference type="EMBL" id="JAHLQT010019050">
    <property type="protein sequence ID" value="KAG7168780.1"/>
    <property type="molecule type" value="Genomic_DNA"/>
</dbReference>
<sequence length="189" mass="20648">MSPSQQNTMKVWLMLGVVVLVGVGRSEGSLEAWGQGQDLPQEAQDSATSGFSISPGTVHQDVHSSVSPDVSSYSSTNLQTSSYYTDLTEPLQNPVNQLGHSRRGRSGSGSLGEEEPDNDLTRAFREDGKDAWTTFMLFQKVATALGRWSLLEYLPEGVEEVVDVARICLTSPQRRTIDLRAFENLDPGV</sequence>